<proteinExistence type="predicted"/>
<organism evidence="3 4">
    <name type="scientific">Flavimobilis marinus</name>
    <dbReference type="NCBI Taxonomy" id="285351"/>
    <lineage>
        <taxon>Bacteria</taxon>
        <taxon>Bacillati</taxon>
        <taxon>Actinomycetota</taxon>
        <taxon>Actinomycetes</taxon>
        <taxon>Micrococcales</taxon>
        <taxon>Jonesiaceae</taxon>
        <taxon>Flavimobilis</taxon>
    </lineage>
</organism>
<accession>A0A1I2EAS9</accession>
<evidence type="ECO:0000313" key="4">
    <source>
        <dbReference type="Proteomes" id="UP000198520"/>
    </source>
</evidence>
<dbReference type="InterPro" id="IPR009839">
    <property type="entry name" value="SseB_N"/>
</dbReference>
<dbReference type="AlphaFoldDB" id="A0A1I2EAS9"/>
<gene>
    <name evidence="3" type="ORF">SAMN04488035_0985</name>
</gene>
<dbReference type="STRING" id="285351.SAMN04488035_0985"/>
<evidence type="ECO:0000259" key="2">
    <source>
        <dbReference type="Pfam" id="PF07179"/>
    </source>
</evidence>
<keyword evidence="4" id="KW-1185">Reference proteome</keyword>
<reference evidence="4" key="1">
    <citation type="submission" date="2016-10" db="EMBL/GenBank/DDBJ databases">
        <authorList>
            <person name="Varghese N."/>
            <person name="Submissions S."/>
        </authorList>
    </citation>
    <scope>NUCLEOTIDE SEQUENCE [LARGE SCALE GENOMIC DNA]</scope>
    <source>
        <strain evidence="4">DSM 19083</strain>
    </source>
</reference>
<dbReference type="EMBL" id="FONZ01000001">
    <property type="protein sequence ID" value="SFE90104.1"/>
    <property type="molecule type" value="Genomic_DNA"/>
</dbReference>
<dbReference type="OrthoDB" id="5188303at2"/>
<dbReference type="Proteomes" id="UP000198520">
    <property type="component" value="Unassembled WGS sequence"/>
</dbReference>
<feature type="region of interest" description="Disordered" evidence="1">
    <location>
        <begin position="1"/>
        <end position="25"/>
    </location>
</feature>
<evidence type="ECO:0000256" key="1">
    <source>
        <dbReference type="SAM" id="MobiDB-lite"/>
    </source>
</evidence>
<sequence>MTGPTDSAGTPWEGRDLKSNPFAGDDGSADPALEAALGAYVTDDVGSLERVVHALAPARVLIPILAELEAAGAGVDGIVADKEASAGVVALEAPDGRRALPVFTSVAAMAAWRADARPVPAMATRAALSAVSEDWALLVIDPAGPVTALVPRPAVWAIARDRTWVPAVGAGGVVDPQVHLAIVAALTGVPHVGRVGTAPGRTSELAVVLGLDPGLDRPGLDAVLADVNARLAAIDVVSERVDSLELRVGRA</sequence>
<name>A0A1I2EAS9_9MICO</name>
<feature type="domain" description="SseB protein N-terminal" evidence="2">
    <location>
        <begin position="33"/>
        <end position="157"/>
    </location>
</feature>
<dbReference type="RefSeq" id="WP_093375526.1">
    <property type="nucleotide sequence ID" value="NZ_BNAN01000001.1"/>
</dbReference>
<protein>
    <submittedName>
        <fullName evidence="3">SseB protein N-terminal domain-containing protein</fullName>
    </submittedName>
</protein>
<evidence type="ECO:0000313" key="3">
    <source>
        <dbReference type="EMBL" id="SFE90104.1"/>
    </source>
</evidence>
<dbReference type="Pfam" id="PF07179">
    <property type="entry name" value="SseB"/>
    <property type="match status" value="1"/>
</dbReference>